<dbReference type="AlphaFoldDB" id="A0A1K1MI79"/>
<evidence type="ECO:0000313" key="1">
    <source>
        <dbReference type="EMBL" id="SFW22805.1"/>
    </source>
</evidence>
<dbReference type="InterPro" id="IPR021352">
    <property type="entry name" value="DUF2971"/>
</dbReference>
<organism evidence="1 2">
    <name type="scientific">Ruminococcus flavefaciens</name>
    <dbReference type="NCBI Taxonomy" id="1265"/>
    <lineage>
        <taxon>Bacteria</taxon>
        <taxon>Bacillati</taxon>
        <taxon>Bacillota</taxon>
        <taxon>Clostridia</taxon>
        <taxon>Eubacteriales</taxon>
        <taxon>Oscillospiraceae</taxon>
        <taxon>Ruminococcus</taxon>
    </lineage>
</organism>
<dbReference type="EMBL" id="FPIP01000002">
    <property type="protein sequence ID" value="SFW22805.1"/>
    <property type="molecule type" value="Genomic_DNA"/>
</dbReference>
<sequence length="303" mass="35258">MGKIPSGMEVMLSSLSTVLSVVMKDVYKNFPELQYKYSGEMYHYTSADVLPLIILENGVKIRFTDYRFLNDTSEGEEFPAIFQCQLKRLYDIGKINEKFYNEACKLSIDKNPSRLFVACFSENRDSLPMWNYYLKNGKYEGYSLGFDFSNLNQMNNISVLKVIYDDKNKENIIENMIMKAAENKELSVSQQCKELIDSAFQLSLLMKKQCFSHEKEIRLVLNYSTNEDNSIYKSEKINYCNKNGILQPHCDVTFKDKTIFKSCCYAPTMQQQLTELGLNTYFRLHDYDTSSISISQSEIPVRY</sequence>
<proteinExistence type="predicted"/>
<reference evidence="1 2" key="1">
    <citation type="submission" date="2016-11" db="EMBL/GenBank/DDBJ databases">
        <authorList>
            <person name="Jaros S."/>
            <person name="Januszkiewicz K."/>
            <person name="Wedrychowicz H."/>
        </authorList>
    </citation>
    <scope>NUCLEOTIDE SEQUENCE [LARGE SCALE GENOMIC DNA]</scope>
    <source>
        <strain evidence="1 2">YL228</strain>
    </source>
</reference>
<dbReference type="RefSeq" id="WP_177243924.1">
    <property type="nucleotide sequence ID" value="NZ_FPIP01000002.1"/>
</dbReference>
<accession>A0A1K1MI79</accession>
<evidence type="ECO:0008006" key="3">
    <source>
        <dbReference type="Google" id="ProtNLM"/>
    </source>
</evidence>
<gene>
    <name evidence="1" type="ORF">SAMN02910280_1231</name>
</gene>
<dbReference type="Proteomes" id="UP000183461">
    <property type="component" value="Unassembled WGS sequence"/>
</dbReference>
<dbReference type="Pfam" id="PF11185">
    <property type="entry name" value="DUF2971"/>
    <property type="match status" value="1"/>
</dbReference>
<protein>
    <recommendedName>
        <fullName evidence="3">DUF2971 family protein</fullName>
    </recommendedName>
</protein>
<evidence type="ECO:0000313" key="2">
    <source>
        <dbReference type="Proteomes" id="UP000183461"/>
    </source>
</evidence>
<name>A0A1K1MI79_RUMFL</name>